<organism evidence="2 3">
    <name type="scientific">Mytilus edulis</name>
    <name type="common">Blue mussel</name>
    <dbReference type="NCBI Taxonomy" id="6550"/>
    <lineage>
        <taxon>Eukaryota</taxon>
        <taxon>Metazoa</taxon>
        <taxon>Spiralia</taxon>
        <taxon>Lophotrochozoa</taxon>
        <taxon>Mollusca</taxon>
        <taxon>Bivalvia</taxon>
        <taxon>Autobranchia</taxon>
        <taxon>Pteriomorphia</taxon>
        <taxon>Mytilida</taxon>
        <taxon>Mytiloidea</taxon>
        <taxon>Mytilidae</taxon>
        <taxon>Mytilinae</taxon>
        <taxon>Mytilus</taxon>
    </lineage>
</organism>
<evidence type="ECO:0000313" key="2">
    <source>
        <dbReference type="EMBL" id="CAG2235894.1"/>
    </source>
</evidence>
<name>A0A8S3U5C5_MYTED</name>
<sequence length="181" mass="20701">MDQEKAKDKRGSSRFSRNETLLLLRSYIAHPGDFDSIMGEMKENLNHMQQSTREFYLQNDGKNIKQRLREKFHRLSANRLKETNLEIREELDVLYQVETRNISSSYKCQKVSDLKLKVTSAKTSSLDSDSSLPDPSIPDHSIDSPPSPCTTLKPSKTTTREDNEVPGNLVAPEQKTTLMRT</sequence>
<dbReference type="Proteomes" id="UP000683360">
    <property type="component" value="Unassembled WGS sequence"/>
</dbReference>
<proteinExistence type="predicted"/>
<gene>
    <name evidence="2" type="ORF">MEDL_48400</name>
</gene>
<dbReference type="EMBL" id="CAJPWZ010002330">
    <property type="protein sequence ID" value="CAG2235894.1"/>
    <property type="molecule type" value="Genomic_DNA"/>
</dbReference>
<accession>A0A8S3U5C5</accession>
<keyword evidence="3" id="KW-1185">Reference proteome</keyword>
<comment type="caution">
    <text evidence="2">The sequence shown here is derived from an EMBL/GenBank/DDBJ whole genome shotgun (WGS) entry which is preliminary data.</text>
</comment>
<feature type="compositionally biased region" description="Low complexity" evidence="1">
    <location>
        <begin position="124"/>
        <end position="134"/>
    </location>
</feature>
<reference evidence="2" key="1">
    <citation type="submission" date="2021-03" db="EMBL/GenBank/DDBJ databases">
        <authorList>
            <person name="Bekaert M."/>
        </authorList>
    </citation>
    <scope>NUCLEOTIDE SEQUENCE</scope>
</reference>
<dbReference type="AlphaFoldDB" id="A0A8S3U5C5"/>
<protein>
    <submittedName>
        <fullName evidence="2">Uncharacterized protein</fullName>
    </submittedName>
</protein>
<evidence type="ECO:0000313" key="3">
    <source>
        <dbReference type="Proteomes" id="UP000683360"/>
    </source>
</evidence>
<feature type="region of interest" description="Disordered" evidence="1">
    <location>
        <begin position="122"/>
        <end position="181"/>
    </location>
</feature>
<evidence type="ECO:0000256" key="1">
    <source>
        <dbReference type="SAM" id="MobiDB-lite"/>
    </source>
</evidence>
<dbReference type="OrthoDB" id="6159571at2759"/>